<dbReference type="PROSITE" id="PS50112">
    <property type="entry name" value="PAS"/>
    <property type="match status" value="3"/>
</dbReference>
<evidence type="ECO:0000313" key="5">
    <source>
        <dbReference type="EMBL" id="QGG41857.1"/>
    </source>
</evidence>
<dbReference type="GO" id="GO:0006355">
    <property type="term" value="P:regulation of DNA-templated transcription"/>
    <property type="evidence" value="ECO:0007669"/>
    <property type="project" value="InterPro"/>
</dbReference>
<accession>A0A5Q2MFC9</accession>
<dbReference type="InterPro" id="IPR013655">
    <property type="entry name" value="PAS_fold_3"/>
</dbReference>
<dbReference type="InterPro" id="IPR052155">
    <property type="entry name" value="Biofilm_reg_signaling"/>
</dbReference>
<evidence type="ECO:0000313" key="6">
    <source>
        <dbReference type="Proteomes" id="UP000392064"/>
    </source>
</evidence>
<gene>
    <name evidence="5" type="ORF">GEV26_11040</name>
</gene>
<dbReference type="InterPro" id="IPR035919">
    <property type="entry name" value="EAL_sf"/>
</dbReference>
<dbReference type="InterPro" id="IPR013656">
    <property type="entry name" value="PAS_4"/>
</dbReference>
<dbReference type="InterPro" id="IPR001610">
    <property type="entry name" value="PAC"/>
</dbReference>
<dbReference type="PANTHER" id="PTHR44757">
    <property type="entry name" value="DIGUANYLATE CYCLASE DGCP"/>
    <property type="match status" value="1"/>
</dbReference>
<feature type="domain" description="EAL" evidence="3">
    <location>
        <begin position="793"/>
        <end position="1048"/>
    </location>
</feature>
<feature type="domain" description="PAC" evidence="2">
    <location>
        <begin position="328"/>
        <end position="380"/>
    </location>
</feature>
<dbReference type="SUPFAM" id="SSF141868">
    <property type="entry name" value="EAL domain-like"/>
    <property type="match status" value="1"/>
</dbReference>
<dbReference type="Gene3D" id="3.20.20.450">
    <property type="entry name" value="EAL domain"/>
    <property type="match status" value="1"/>
</dbReference>
<dbReference type="SMART" id="SM00091">
    <property type="entry name" value="PAS"/>
    <property type="match status" value="5"/>
</dbReference>
<dbReference type="SUPFAM" id="SSF55785">
    <property type="entry name" value="PYP-like sensor domain (PAS domain)"/>
    <property type="match status" value="5"/>
</dbReference>
<organism evidence="5 6">
    <name type="scientific">Aeromicrobium yanjiei</name>
    <dbReference type="NCBI Taxonomy" id="2662028"/>
    <lineage>
        <taxon>Bacteria</taxon>
        <taxon>Bacillati</taxon>
        <taxon>Actinomycetota</taxon>
        <taxon>Actinomycetes</taxon>
        <taxon>Propionibacteriales</taxon>
        <taxon>Nocardioidaceae</taxon>
        <taxon>Aeromicrobium</taxon>
    </lineage>
</organism>
<dbReference type="AlphaFoldDB" id="A0A5Q2MFC9"/>
<evidence type="ECO:0000259" key="4">
    <source>
        <dbReference type="PROSITE" id="PS50887"/>
    </source>
</evidence>
<feature type="domain" description="PAS" evidence="1">
    <location>
        <begin position="128"/>
        <end position="198"/>
    </location>
</feature>
<dbReference type="PROSITE" id="PS50883">
    <property type="entry name" value="EAL"/>
    <property type="match status" value="1"/>
</dbReference>
<feature type="domain" description="PAS" evidence="1">
    <location>
        <begin position="504"/>
        <end position="575"/>
    </location>
</feature>
<evidence type="ECO:0000259" key="2">
    <source>
        <dbReference type="PROSITE" id="PS50113"/>
    </source>
</evidence>
<feature type="domain" description="PAS" evidence="1">
    <location>
        <begin position="254"/>
        <end position="309"/>
    </location>
</feature>
<dbReference type="Proteomes" id="UP000392064">
    <property type="component" value="Chromosome"/>
</dbReference>
<reference evidence="5 6" key="1">
    <citation type="submission" date="2019-11" db="EMBL/GenBank/DDBJ databases">
        <authorList>
            <person name="Li J."/>
        </authorList>
    </citation>
    <scope>NUCLEOTIDE SEQUENCE [LARGE SCALE GENOMIC DNA]</scope>
    <source>
        <strain evidence="5 6">MF47</strain>
    </source>
</reference>
<dbReference type="EMBL" id="CP045737">
    <property type="protein sequence ID" value="QGG41857.1"/>
    <property type="molecule type" value="Genomic_DNA"/>
</dbReference>
<dbReference type="Gene3D" id="3.30.70.270">
    <property type="match status" value="1"/>
</dbReference>
<dbReference type="Pfam" id="PF08448">
    <property type="entry name" value="PAS_4"/>
    <property type="match status" value="2"/>
</dbReference>
<dbReference type="Gene3D" id="3.30.450.20">
    <property type="entry name" value="PAS domain"/>
    <property type="match status" value="5"/>
</dbReference>
<dbReference type="Pfam" id="PF00989">
    <property type="entry name" value="PAS"/>
    <property type="match status" value="1"/>
</dbReference>
<name>A0A5Q2MFC9_9ACTN</name>
<dbReference type="InterPro" id="IPR029787">
    <property type="entry name" value="Nucleotide_cyclase"/>
</dbReference>
<dbReference type="SUPFAM" id="SSF55073">
    <property type="entry name" value="Nucleotide cyclase"/>
    <property type="match status" value="1"/>
</dbReference>
<dbReference type="Pfam" id="PF00563">
    <property type="entry name" value="EAL"/>
    <property type="match status" value="1"/>
</dbReference>
<dbReference type="InterPro" id="IPR000700">
    <property type="entry name" value="PAS-assoc_C"/>
</dbReference>
<feature type="domain" description="PAC" evidence="2">
    <location>
        <begin position="576"/>
        <end position="628"/>
    </location>
</feature>
<dbReference type="CDD" id="cd01949">
    <property type="entry name" value="GGDEF"/>
    <property type="match status" value="1"/>
</dbReference>
<dbReference type="PROSITE" id="PS50113">
    <property type="entry name" value="PAC"/>
    <property type="match status" value="4"/>
</dbReference>
<protein>
    <submittedName>
        <fullName evidence="5">EAL domain-containing protein</fullName>
    </submittedName>
</protein>
<evidence type="ECO:0000259" key="3">
    <source>
        <dbReference type="PROSITE" id="PS50883"/>
    </source>
</evidence>
<evidence type="ECO:0000259" key="1">
    <source>
        <dbReference type="PROSITE" id="PS50112"/>
    </source>
</evidence>
<feature type="domain" description="PAC" evidence="2">
    <location>
        <begin position="453"/>
        <end position="503"/>
    </location>
</feature>
<sequence>MSEPAPLRSECRMQTSSVAPCATVDAAGRIVDADAPFVSLLADGSADLIGTTLASLGRTPDDADGIEECLRAATATRSCTHVVVRVRTPGGHDLDTRLVLTPTADDRLTVVVIDETDHRDSEREVARLQRHWLALLRGSTDIVFTADESGTLTSVTSSLSERLGWAVEDVVGRNGLSFVAEDDRCRTHQVWLDVVSGGRTGATFETRLIHPGGGTSWARVVIRDLRGDPDVRSMVGNLTDITEQREQDRRLREEEMRFRARFDQSPLPQVVQSLEGTYLAVNDAFCALVGRDREALIDTAAASITHPDDPGDAERVLAALRHGATEWAQVDRLLTDADGQPVPVRIDATLLRDADGQPNGCAAALQDLRPLRDSEQARSRLQSTFDIVASRSRDFITLFDAEGRNVYASPAGLEMFGADYLGSLTDPWASVHPDDRAEVSRNWTQAMSQRASHSWRYRIRRPSGEWMWAEQTSTNLLDTEAAVVVTTIRDVTAHVEAANALRDSEARYRAIADTAEEGIIVIGPDGVVTYANTQFSVMLGLPPADVTGTVAWSMFDEAGASEVARRVKERALRGPERYELAYQHPDGTARALWVAASPMPDVDGVPQGSLAMVSDITEQRRSERELRHAAEHDELTGLVNRTMLMEHLASPDAPGTAVLFIDLDHFKDVNDGRGHTAGDGVLLQVADRLRSVVRSEDLVARFGGDEFVVVLHETTEEAASATAHRLLDVLAKTYRIDHHRIRIGATIGIAMSPAPSAEDLLRFADTAMYAAKASGRGRARMFDTALAEQAEERYTLGADLLTALADDSFEMHYQPVVDISTGEVAGVEALARWQHPTRGEVAPSRFIALAEQSGIAAELDRWVIRRALRDVAELKGDWTMPERATLAVNLSGQSLMEGLDTYIIEAVEEAGLDPAGITWEITESAIMADKDVAIDVLQRLRDHGFGIAIDDFGTGYSSMAYLRDLPITELKIDRGFVHGIPHDAHSLAIVTTLIELAGSLDLVVVAEGVETAEHLDALRARRCPLAQGWLWGAAMSPAELRATGALDQRFDTGGTTATSS</sequence>
<dbReference type="NCBIfam" id="TIGR00229">
    <property type="entry name" value="sensory_box"/>
    <property type="match status" value="4"/>
</dbReference>
<dbReference type="InterPro" id="IPR013767">
    <property type="entry name" value="PAS_fold"/>
</dbReference>
<dbReference type="SMART" id="SM00052">
    <property type="entry name" value="EAL"/>
    <property type="match status" value="1"/>
</dbReference>
<dbReference type="NCBIfam" id="TIGR00254">
    <property type="entry name" value="GGDEF"/>
    <property type="match status" value="1"/>
</dbReference>
<dbReference type="SMART" id="SM00267">
    <property type="entry name" value="GGDEF"/>
    <property type="match status" value="1"/>
</dbReference>
<dbReference type="InterPro" id="IPR035965">
    <property type="entry name" value="PAS-like_dom_sf"/>
</dbReference>
<dbReference type="KEGG" id="aef:GEV26_11040"/>
<keyword evidence="6" id="KW-1185">Reference proteome</keyword>
<dbReference type="InterPro" id="IPR000014">
    <property type="entry name" value="PAS"/>
</dbReference>
<feature type="domain" description="PAC" evidence="2">
    <location>
        <begin position="202"/>
        <end position="253"/>
    </location>
</feature>
<dbReference type="InterPro" id="IPR043128">
    <property type="entry name" value="Rev_trsase/Diguanyl_cyclase"/>
</dbReference>
<dbReference type="InterPro" id="IPR000160">
    <property type="entry name" value="GGDEF_dom"/>
</dbReference>
<dbReference type="CDD" id="cd00130">
    <property type="entry name" value="PAS"/>
    <property type="match status" value="5"/>
</dbReference>
<dbReference type="Pfam" id="PF00990">
    <property type="entry name" value="GGDEF"/>
    <property type="match status" value="1"/>
</dbReference>
<feature type="domain" description="GGDEF" evidence="4">
    <location>
        <begin position="654"/>
        <end position="784"/>
    </location>
</feature>
<dbReference type="InterPro" id="IPR001633">
    <property type="entry name" value="EAL_dom"/>
</dbReference>
<dbReference type="PROSITE" id="PS50887">
    <property type="entry name" value="GGDEF"/>
    <property type="match status" value="1"/>
</dbReference>
<dbReference type="Pfam" id="PF08447">
    <property type="entry name" value="PAS_3"/>
    <property type="match status" value="1"/>
</dbReference>
<dbReference type="SMART" id="SM00086">
    <property type="entry name" value="PAC"/>
    <property type="match status" value="4"/>
</dbReference>
<dbReference type="CDD" id="cd01948">
    <property type="entry name" value="EAL"/>
    <property type="match status" value="1"/>
</dbReference>
<dbReference type="PANTHER" id="PTHR44757:SF2">
    <property type="entry name" value="BIOFILM ARCHITECTURE MAINTENANCE PROTEIN MBAA"/>
    <property type="match status" value="1"/>
</dbReference>
<proteinExistence type="predicted"/>